<keyword evidence="3" id="KW-0560">Oxidoreductase</keyword>
<organism evidence="4 5">
    <name type="scientific">Chenopodium quinoa</name>
    <name type="common">Quinoa</name>
    <dbReference type="NCBI Taxonomy" id="63459"/>
    <lineage>
        <taxon>Eukaryota</taxon>
        <taxon>Viridiplantae</taxon>
        <taxon>Streptophyta</taxon>
        <taxon>Embryophyta</taxon>
        <taxon>Tracheophyta</taxon>
        <taxon>Spermatophyta</taxon>
        <taxon>Magnoliopsida</taxon>
        <taxon>eudicotyledons</taxon>
        <taxon>Gunneridae</taxon>
        <taxon>Pentapetalae</taxon>
        <taxon>Caryophyllales</taxon>
        <taxon>Chenopodiaceae</taxon>
        <taxon>Chenopodioideae</taxon>
        <taxon>Atripliceae</taxon>
        <taxon>Chenopodium</taxon>
    </lineage>
</organism>
<comment type="similarity">
    <text evidence="1 3">Belongs to the cytochrome P450 family.</text>
</comment>
<dbReference type="AlphaFoldDB" id="A0A803M2C2"/>
<evidence type="ECO:0008006" key="6">
    <source>
        <dbReference type="Google" id="ProtNLM"/>
    </source>
</evidence>
<dbReference type="PROSITE" id="PS00086">
    <property type="entry name" value="CYTOCHROME_P450"/>
    <property type="match status" value="1"/>
</dbReference>
<keyword evidence="2 3" id="KW-0479">Metal-binding</keyword>
<keyword evidence="3" id="KW-0503">Monooxygenase</keyword>
<dbReference type="InterPro" id="IPR002401">
    <property type="entry name" value="Cyt_P450_E_grp-I"/>
</dbReference>
<proteinExistence type="inferred from homology"/>
<dbReference type="GO" id="GO:0016705">
    <property type="term" value="F:oxidoreductase activity, acting on paired donors, with incorporation or reduction of molecular oxygen"/>
    <property type="evidence" value="ECO:0007669"/>
    <property type="project" value="InterPro"/>
</dbReference>
<dbReference type="PANTHER" id="PTHR47950:SF44">
    <property type="entry name" value="CYTOCHROME P450, FAMILY 76, SUBFAMILY C, POLYPEPTIDE 5-RELATED"/>
    <property type="match status" value="1"/>
</dbReference>
<keyword evidence="2 3" id="KW-0349">Heme</keyword>
<dbReference type="InterPro" id="IPR036396">
    <property type="entry name" value="Cyt_P450_sf"/>
</dbReference>
<dbReference type="PANTHER" id="PTHR47950">
    <property type="entry name" value="CYTOCHROME P450, FAMILY 76, SUBFAMILY C, POLYPEPTIDE 5-RELATED"/>
    <property type="match status" value="1"/>
</dbReference>
<dbReference type="Pfam" id="PF00067">
    <property type="entry name" value="p450"/>
    <property type="match status" value="1"/>
</dbReference>
<reference evidence="4" key="1">
    <citation type="journal article" date="2017" name="Nature">
        <title>The genome of Chenopodium quinoa.</title>
        <authorList>
            <person name="Jarvis D.E."/>
            <person name="Ho Y.S."/>
            <person name="Lightfoot D.J."/>
            <person name="Schmoeckel S.M."/>
            <person name="Li B."/>
            <person name="Borm T.J.A."/>
            <person name="Ohyanagi H."/>
            <person name="Mineta K."/>
            <person name="Michell C.T."/>
            <person name="Saber N."/>
            <person name="Kharbatia N.M."/>
            <person name="Rupper R.R."/>
            <person name="Sharp A.R."/>
            <person name="Dally N."/>
            <person name="Boughton B.A."/>
            <person name="Woo Y.H."/>
            <person name="Gao G."/>
            <person name="Schijlen E.G.W.M."/>
            <person name="Guo X."/>
            <person name="Momin A.A."/>
            <person name="Negrao S."/>
            <person name="Al-Babili S."/>
            <person name="Gehring C."/>
            <person name="Roessner U."/>
            <person name="Jung C."/>
            <person name="Murphy K."/>
            <person name="Arold S.T."/>
            <person name="Gojobori T."/>
            <person name="van der Linden C.G."/>
            <person name="van Loo E.N."/>
            <person name="Jellen E.N."/>
            <person name="Maughan P.J."/>
            <person name="Tester M."/>
        </authorList>
    </citation>
    <scope>NUCLEOTIDE SEQUENCE [LARGE SCALE GENOMIC DNA]</scope>
    <source>
        <strain evidence="4">cv. PI 614886</strain>
    </source>
</reference>
<dbReference type="GO" id="GO:0004497">
    <property type="term" value="F:monooxygenase activity"/>
    <property type="evidence" value="ECO:0007669"/>
    <property type="project" value="UniProtKB-KW"/>
</dbReference>
<dbReference type="GO" id="GO:0020037">
    <property type="term" value="F:heme binding"/>
    <property type="evidence" value="ECO:0007669"/>
    <property type="project" value="InterPro"/>
</dbReference>
<evidence type="ECO:0000256" key="1">
    <source>
        <dbReference type="ARBA" id="ARBA00010617"/>
    </source>
</evidence>
<dbReference type="PRINTS" id="PR00463">
    <property type="entry name" value="EP450I"/>
</dbReference>
<sequence length="139" mass="15927">MTKLKKIFENIIDERLEDPSDVKDDVLRSLLKLVGDGDGDEELTLDDIKHLLMIFAPERYLEREIDVKGRDFELIPFGSGRRMCPGIPLAYRMIHLMLGTLLDSFNWENGKGTKDINMAEKFGITLQKVEPLQAIPLPR</sequence>
<reference evidence="4" key="2">
    <citation type="submission" date="2021-03" db="UniProtKB">
        <authorList>
            <consortium name="EnsemblPlants"/>
        </authorList>
    </citation>
    <scope>IDENTIFICATION</scope>
</reference>
<dbReference type="SUPFAM" id="SSF48264">
    <property type="entry name" value="Cytochrome P450"/>
    <property type="match status" value="1"/>
</dbReference>
<evidence type="ECO:0000313" key="5">
    <source>
        <dbReference type="Proteomes" id="UP000596660"/>
    </source>
</evidence>
<dbReference type="Gramene" id="AUR62022370-RA">
    <property type="protein sequence ID" value="AUR62022370-RA:cds"/>
    <property type="gene ID" value="AUR62022370"/>
</dbReference>
<accession>A0A803M2C2</accession>
<dbReference type="InterPro" id="IPR017972">
    <property type="entry name" value="Cyt_P450_CS"/>
</dbReference>
<dbReference type="InterPro" id="IPR001128">
    <property type="entry name" value="Cyt_P450"/>
</dbReference>
<name>A0A803M2C2_CHEQI</name>
<dbReference type="Proteomes" id="UP000596660">
    <property type="component" value="Unplaced"/>
</dbReference>
<dbReference type="EnsemblPlants" id="AUR62022370-RA">
    <property type="protein sequence ID" value="AUR62022370-RA:cds"/>
    <property type="gene ID" value="AUR62022370"/>
</dbReference>
<evidence type="ECO:0000313" key="4">
    <source>
        <dbReference type="EnsemblPlants" id="AUR62022370-RA:cds"/>
    </source>
</evidence>
<evidence type="ECO:0000256" key="3">
    <source>
        <dbReference type="RuleBase" id="RU000461"/>
    </source>
</evidence>
<keyword evidence="5" id="KW-1185">Reference proteome</keyword>
<comment type="cofactor">
    <cofactor evidence="2">
        <name>heme</name>
        <dbReference type="ChEBI" id="CHEBI:30413"/>
    </cofactor>
</comment>
<feature type="binding site" description="axial binding residue" evidence="2">
    <location>
        <position position="84"/>
    </location>
    <ligand>
        <name>heme</name>
        <dbReference type="ChEBI" id="CHEBI:30413"/>
    </ligand>
    <ligandPart>
        <name>Fe</name>
        <dbReference type="ChEBI" id="CHEBI:18248"/>
    </ligandPart>
</feature>
<evidence type="ECO:0000256" key="2">
    <source>
        <dbReference type="PIRSR" id="PIRSR602401-1"/>
    </source>
</evidence>
<dbReference type="Gene3D" id="1.10.630.10">
    <property type="entry name" value="Cytochrome P450"/>
    <property type="match status" value="1"/>
</dbReference>
<dbReference type="OMA" id="MIFAPER"/>
<protein>
    <recommendedName>
        <fullName evidence="6">Cytochrome P450</fullName>
    </recommendedName>
</protein>
<keyword evidence="2 3" id="KW-0408">Iron</keyword>
<dbReference type="GO" id="GO:0005506">
    <property type="term" value="F:iron ion binding"/>
    <property type="evidence" value="ECO:0007669"/>
    <property type="project" value="InterPro"/>
</dbReference>